<evidence type="ECO:0000313" key="1">
    <source>
        <dbReference type="EMBL" id="ENV09278.1"/>
    </source>
</evidence>
<dbReference type="RefSeq" id="WP_004804590.1">
    <property type="nucleotide sequence ID" value="NZ_KB849440.1"/>
</dbReference>
<comment type="caution">
    <text evidence="1">The sequence shown here is derived from an EMBL/GenBank/DDBJ whole genome shotgun (WGS) entry which is preliminary data.</text>
</comment>
<proteinExistence type="predicted"/>
<dbReference type="AlphaFoldDB" id="N8XP97"/>
<reference evidence="1 2" key="1">
    <citation type="submission" date="2013-02" db="EMBL/GenBank/DDBJ databases">
        <title>The Genome Sequence of Acinetobacter sp. CIP 56.2.</title>
        <authorList>
            <consortium name="The Broad Institute Genome Sequencing Platform"/>
            <consortium name="The Broad Institute Genome Sequencing Center for Infectious Disease"/>
            <person name="Cerqueira G."/>
            <person name="Feldgarden M."/>
            <person name="Courvalin P."/>
            <person name="Perichon B."/>
            <person name="Grillot-Courvalin C."/>
            <person name="Clermont D."/>
            <person name="Rocha E."/>
            <person name="Yoon E.-J."/>
            <person name="Nemec A."/>
            <person name="Walker B."/>
            <person name="Young S.K."/>
            <person name="Zeng Q."/>
            <person name="Gargeya S."/>
            <person name="Fitzgerald M."/>
            <person name="Haas B."/>
            <person name="Abouelleil A."/>
            <person name="Alvarado L."/>
            <person name="Arachchi H.M."/>
            <person name="Berlin A.M."/>
            <person name="Chapman S.B."/>
            <person name="Dewar J."/>
            <person name="Goldberg J."/>
            <person name="Griggs A."/>
            <person name="Gujja S."/>
            <person name="Hansen M."/>
            <person name="Howarth C."/>
            <person name="Imamovic A."/>
            <person name="Larimer J."/>
            <person name="McCowan C."/>
            <person name="Murphy C."/>
            <person name="Neiman D."/>
            <person name="Pearson M."/>
            <person name="Priest M."/>
            <person name="Roberts A."/>
            <person name="Saif S."/>
            <person name="Shea T."/>
            <person name="Sisk P."/>
            <person name="Sykes S."/>
            <person name="Wortman J."/>
            <person name="Nusbaum C."/>
            <person name="Birren B."/>
        </authorList>
    </citation>
    <scope>NUCLEOTIDE SEQUENCE [LARGE SCALE GENOMIC DNA]</scope>
    <source>
        <strain evidence="1 2">CIP 56.2</strain>
    </source>
</reference>
<dbReference type="PATRIC" id="fig|1144672.3.peg.1846"/>
<dbReference type="HOGENOM" id="CLU_3075725_0_0_6"/>
<protein>
    <submittedName>
        <fullName evidence="1">Uncharacterized protein</fullName>
    </submittedName>
</protein>
<name>N8XP97_9GAMM</name>
<gene>
    <name evidence="1" type="ORF">F966_01934</name>
</gene>
<accession>N8XP97</accession>
<dbReference type="Proteomes" id="UP000013209">
    <property type="component" value="Unassembled WGS sequence"/>
</dbReference>
<organism evidence="1 2">
    <name type="scientific">Acinetobacter higginsii</name>
    <dbReference type="NCBI Taxonomy" id="70347"/>
    <lineage>
        <taxon>Bacteria</taxon>
        <taxon>Pseudomonadati</taxon>
        <taxon>Pseudomonadota</taxon>
        <taxon>Gammaproteobacteria</taxon>
        <taxon>Moraxellales</taxon>
        <taxon>Moraxellaceae</taxon>
        <taxon>Acinetobacter</taxon>
    </lineage>
</organism>
<evidence type="ECO:0000313" key="2">
    <source>
        <dbReference type="Proteomes" id="UP000013209"/>
    </source>
</evidence>
<dbReference type="EMBL" id="APPH01000009">
    <property type="protein sequence ID" value="ENV09278.1"/>
    <property type="molecule type" value="Genomic_DNA"/>
</dbReference>
<sequence>MNEELMKAQLKLVELNELLMLIKSAELDHSYFIGDIQKLNYDLDIILERFKP</sequence>